<protein>
    <recommendedName>
        <fullName evidence="5">Nickel/cobalt transporter regulator</fullName>
    </recommendedName>
</protein>
<feature type="chain" id="PRO_5045213631" description="Nickel/cobalt transporter regulator" evidence="2">
    <location>
        <begin position="33"/>
        <end position="204"/>
    </location>
</feature>
<accession>A0ABS9P7C1</accession>
<proteinExistence type="predicted"/>
<evidence type="ECO:0008006" key="5">
    <source>
        <dbReference type="Google" id="ProtNLM"/>
    </source>
</evidence>
<evidence type="ECO:0000256" key="2">
    <source>
        <dbReference type="SAM" id="SignalP"/>
    </source>
</evidence>
<evidence type="ECO:0000256" key="1">
    <source>
        <dbReference type="SAM" id="MobiDB-lite"/>
    </source>
</evidence>
<organism evidence="3 4">
    <name type="scientific">Billgrantia campisalis</name>
    <dbReference type="NCBI Taxonomy" id="74661"/>
    <lineage>
        <taxon>Bacteria</taxon>
        <taxon>Pseudomonadati</taxon>
        <taxon>Pseudomonadota</taxon>
        <taxon>Gammaproteobacteria</taxon>
        <taxon>Oceanospirillales</taxon>
        <taxon>Halomonadaceae</taxon>
        <taxon>Billgrantia</taxon>
    </lineage>
</organism>
<dbReference type="Gene3D" id="3.10.450.160">
    <property type="entry name" value="inner membrane protein cigr"/>
    <property type="match status" value="1"/>
</dbReference>
<sequence>MSLRTPLSARVPILIIAASALSVSLLAAPALAQPPEPRGQGQGASQAQGQPGQGRQGQGHPGQGRSQAGERGPRAGDTAGGGEQGFHREHRQEHRQDRRGDWDRQRGEFRSGPRIDEREIRRLFRERRDWVEIDRRRDSLPPGIRMNLERGKPLPPGIAKRFDDRLYRELPRYDGYEWRRVGPDVVLVELANEIVYAVLRDLLY</sequence>
<dbReference type="Proteomes" id="UP000814385">
    <property type="component" value="Unassembled WGS sequence"/>
</dbReference>
<reference evidence="3 4" key="1">
    <citation type="submission" date="2020-05" db="EMBL/GenBank/DDBJ databases">
        <title>Comparative genomic analysis of denitrifying bacteria from Halomonas genus.</title>
        <authorList>
            <person name="Wang L."/>
            <person name="Shao Z."/>
        </authorList>
    </citation>
    <scope>NUCLEOTIDE SEQUENCE [LARGE SCALE GENOMIC DNA]</scope>
    <source>
        <strain evidence="3 4">A4</strain>
    </source>
</reference>
<feature type="compositionally biased region" description="Basic and acidic residues" evidence="1">
    <location>
        <begin position="85"/>
        <end position="109"/>
    </location>
</feature>
<feature type="region of interest" description="Disordered" evidence="1">
    <location>
        <begin position="32"/>
        <end position="109"/>
    </location>
</feature>
<evidence type="ECO:0000313" key="4">
    <source>
        <dbReference type="Proteomes" id="UP000814385"/>
    </source>
</evidence>
<comment type="caution">
    <text evidence="3">The sequence shown here is derived from an EMBL/GenBank/DDBJ whole genome shotgun (WGS) entry which is preliminary data.</text>
</comment>
<gene>
    <name evidence="3" type="ORF">HOP52_04390</name>
</gene>
<name>A0ABS9P7C1_9GAMM</name>
<keyword evidence="2" id="KW-0732">Signal</keyword>
<evidence type="ECO:0000313" key="3">
    <source>
        <dbReference type="EMBL" id="MCG6657015.1"/>
    </source>
</evidence>
<dbReference type="EMBL" id="JABFUC010000003">
    <property type="protein sequence ID" value="MCG6657015.1"/>
    <property type="molecule type" value="Genomic_DNA"/>
</dbReference>
<feature type="signal peptide" evidence="2">
    <location>
        <begin position="1"/>
        <end position="32"/>
    </location>
</feature>
<feature type="compositionally biased region" description="Gly residues" evidence="1">
    <location>
        <begin position="51"/>
        <end position="62"/>
    </location>
</feature>
<dbReference type="NCBIfam" id="NF040487">
    <property type="entry name" value="T3SS_CigR_fam"/>
    <property type="match status" value="1"/>
</dbReference>
<keyword evidence="4" id="KW-1185">Reference proteome</keyword>